<dbReference type="RefSeq" id="WP_419187318.1">
    <property type="nucleotide sequence ID" value="NZ_CP036272.1"/>
</dbReference>
<dbReference type="Pfam" id="PF03567">
    <property type="entry name" value="Sulfotransfer_2"/>
    <property type="match status" value="1"/>
</dbReference>
<dbReference type="Proteomes" id="UP000315003">
    <property type="component" value="Chromosome"/>
</dbReference>
<gene>
    <name evidence="1" type="ORF">SV7mr_26640</name>
</gene>
<dbReference type="AlphaFoldDB" id="A0A517SVI4"/>
<dbReference type="GO" id="GO:0016020">
    <property type="term" value="C:membrane"/>
    <property type="evidence" value="ECO:0007669"/>
    <property type="project" value="InterPro"/>
</dbReference>
<keyword evidence="1" id="KW-0808">Transferase</keyword>
<dbReference type="GO" id="GO:0008146">
    <property type="term" value="F:sulfotransferase activity"/>
    <property type="evidence" value="ECO:0007669"/>
    <property type="project" value="InterPro"/>
</dbReference>
<dbReference type="InterPro" id="IPR027417">
    <property type="entry name" value="P-loop_NTPase"/>
</dbReference>
<dbReference type="InterPro" id="IPR005331">
    <property type="entry name" value="Sulfotransferase"/>
</dbReference>
<name>A0A517SVI4_9BACT</name>
<sequence>MSVFPSLRVIFVHVPKTAGESISNQLRTIEENRSGKRYFPMRRLCNRFPVLKHSTMPEIAAAAGRWTLPLFTKFTVVRNPWDQVVSFYEHLRKPLYQDRYQGKLLHPQNACRAAMELTFCDWVQKIYVEHQHQDESDTDQHPKDYFQCQTAWFCNGQGKVMVNHILKFESLKSDLKALGKAIGQPLSLSVHDNASQRSCYQDYYDQQTEEIVAKHSRRLIEIAGYQF</sequence>
<keyword evidence="2" id="KW-1185">Reference proteome</keyword>
<dbReference type="SUPFAM" id="SSF52540">
    <property type="entry name" value="P-loop containing nucleoside triphosphate hydrolases"/>
    <property type="match status" value="1"/>
</dbReference>
<evidence type="ECO:0000313" key="2">
    <source>
        <dbReference type="Proteomes" id="UP000315003"/>
    </source>
</evidence>
<organism evidence="1 2">
    <name type="scientific">Stieleria bergensis</name>
    <dbReference type="NCBI Taxonomy" id="2528025"/>
    <lineage>
        <taxon>Bacteria</taxon>
        <taxon>Pseudomonadati</taxon>
        <taxon>Planctomycetota</taxon>
        <taxon>Planctomycetia</taxon>
        <taxon>Pirellulales</taxon>
        <taxon>Pirellulaceae</taxon>
        <taxon>Stieleria</taxon>
    </lineage>
</organism>
<proteinExistence type="predicted"/>
<dbReference type="Gene3D" id="3.40.50.300">
    <property type="entry name" value="P-loop containing nucleotide triphosphate hydrolases"/>
    <property type="match status" value="1"/>
</dbReference>
<accession>A0A517SVI4</accession>
<dbReference type="EMBL" id="CP036272">
    <property type="protein sequence ID" value="QDT60147.1"/>
    <property type="molecule type" value="Genomic_DNA"/>
</dbReference>
<protein>
    <submittedName>
        <fullName evidence="1">Sulfotransferase family protein</fullName>
    </submittedName>
</protein>
<evidence type="ECO:0000313" key="1">
    <source>
        <dbReference type="EMBL" id="QDT60147.1"/>
    </source>
</evidence>
<reference evidence="1 2" key="1">
    <citation type="submission" date="2019-02" db="EMBL/GenBank/DDBJ databases">
        <title>Deep-cultivation of Planctomycetes and their phenomic and genomic characterization uncovers novel biology.</title>
        <authorList>
            <person name="Wiegand S."/>
            <person name="Jogler M."/>
            <person name="Boedeker C."/>
            <person name="Pinto D."/>
            <person name="Vollmers J."/>
            <person name="Rivas-Marin E."/>
            <person name="Kohn T."/>
            <person name="Peeters S.H."/>
            <person name="Heuer A."/>
            <person name="Rast P."/>
            <person name="Oberbeckmann S."/>
            <person name="Bunk B."/>
            <person name="Jeske O."/>
            <person name="Meyerdierks A."/>
            <person name="Storesund J.E."/>
            <person name="Kallscheuer N."/>
            <person name="Luecker S."/>
            <person name="Lage O.M."/>
            <person name="Pohl T."/>
            <person name="Merkel B.J."/>
            <person name="Hornburger P."/>
            <person name="Mueller R.-W."/>
            <person name="Bruemmer F."/>
            <person name="Labrenz M."/>
            <person name="Spormann A.M."/>
            <person name="Op den Camp H."/>
            <person name="Overmann J."/>
            <person name="Amann R."/>
            <person name="Jetten M.S.M."/>
            <person name="Mascher T."/>
            <person name="Medema M.H."/>
            <person name="Devos D.P."/>
            <person name="Kaster A.-K."/>
            <person name="Ovreas L."/>
            <person name="Rohde M."/>
            <person name="Galperin M.Y."/>
            <person name="Jogler C."/>
        </authorList>
    </citation>
    <scope>NUCLEOTIDE SEQUENCE [LARGE SCALE GENOMIC DNA]</scope>
    <source>
        <strain evidence="1 2">SV_7m_r</strain>
    </source>
</reference>